<dbReference type="OrthoDB" id="6293260at2"/>
<dbReference type="SUPFAM" id="SSF55729">
    <property type="entry name" value="Acyl-CoA N-acyltransferases (Nat)"/>
    <property type="match status" value="1"/>
</dbReference>
<accession>A0A037ZDZ2</accession>
<keyword evidence="3" id="KW-1185">Reference proteome</keyword>
<dbReference type="GO" id="GO:0016747">
    <property type="term" value="F:acyltransferase activity, transferring groups other than amino-acyl groups"/>
    <property type="evidence" value="ECO:0007669"/>
    <property type="project" value="InterPro"/>
</dbReference>
<dbReference type="PANTHER" id="PTHR43792">
    <property type="entry name" value="GNAT FAMILY, PUTATIVE (AFU_ORTHOLOGUE AFUA_3G00765)-RELATED-RELATED"/>
    <property type="match status" value="1"/>
</dbReference>
<dbReference type="Proteomes" id="UP000026249">
    <property type="component" value="Unassembled WGS sequence"/>
</dbReference>
<sequence>MAAHYETPPVGAKADFAADFAALVPSLSGERVDLRAPQVGDFDVYAGIVCGARGVYVGGPMDRDEAWLDFVQMAAGWMLQGHGGWTVTSKETGAVLGFVLLGLEPGDHEVELGFLFTEAAEGRGFAQEAALAARDWAGLALGLTSLVSYIDPANTRAITMMGHMGAKRDPQAEAELNDDAQVWRHEGDAA</sequence>
<proteinExistence type="predicted"/>
<dbReference type="EMBL" id="JFKE01000006">
    <property type="protein sequence ID" value="KAJ54714.1"/>
    <property type="molecule type" value="Genomic_DNA"/>
</dbReference>
<protein>
    <recommendedName>
        <fullName evidence="1">N-acetyltransferase domain-containing protein</fullName>
    </recommendedName>
</protein>
<organism evidence="2 3">
    <name type="scientific">Actibacterium mucosum KCTC 23349</name>
    <dbReference type="NCBI Taxonomy" id="1454373"/>
    <lineage>
        <taxon>Bacteria</taxon>
        <taxon>Pseudomonadati</taxon>
        <taxon>Pseudomonadota</taxon>
        <taxon>Alphaproteobacteria</taxon>
        <taxon>Rhodobacterales</taxon>
        <taxon>Roseobacteraceae</taxon>
        <taxon>Actibacterium</taxon>
    </lineage>
</organism>
<dbReference type="Gene3D" id="3.40.630.30">
    <property type="match status" value="1"/>
</dbReference>
<name>A0A037ZDZ2_9RHOB</name>
<comment type="caution">
    <text evidence="2">The sequence shown here is derived from an EMBL/GenBank/DDBJ whole genome shotgun (WGS) entry which is preliminary data.</text>
</comment>
<dbReference type="AlphaFoldDB" id="A0A037ZDZ2"/>
<evidence type="ECO:0000259" key="1">
    <source>
        <dbReference type="Pfam" id="PF13302"/>
    </source>
</evidence>
<evidence type="ECO:0000313" key="2">
    <source>
        <dbReference type="EMBL" id="KAJ54714.1"/>
    </source>
</evidence>
<dbReference type="PANTHER" id="PTHR43792:SF1">
    <property type="entry name" value="N-ACETYLTRANSFERASE DOMAIN-CONTAINING PROTEIN"/>
    <property type="match status" value="1"/>
</dbReference>
<dbReference type="InterPro" id="IPR016181">
    <property type="entry name" value="Acyl_CoA_acyltransferase"/>
</dbReference>
<dbReference type="STRING" id="1454373.ACMU_16500"/>
<dbReference type="InterPro" id="IPR000182">
    <property type="entry name" value="GNAT_dom"/>
</dbReference>
<dbReference type="InterPro" id="IPR051531">
    <property type="entry name" value="N-acetyltransferase"/>
</dbReference>
<reference evidence="2 3" key="1">
    <citation type="submission" date="2014-03" db="EMBL/GenBank/DDBJ databases">
        <title>Draft Genome Sequence of Actibacterium mucosum KCTC 23349, a Marine Alphaproteobacterium with Complex Ionic Requirements Isolated from Mediterranean Seawater at Malvarrosa Beach, Valencia, Spain.</title>
        <authorList>
            <person name="Arahal D.R."/>
            <person name="Shao Z."/>
            <person name="Lai Q."/>
            <person name="Pujalte M.J."/>
        </authorList>
    </citation>
    <scope>NUCLEOTIDE SEQUENCE [LARGE SCALE GENOMIC DNA]</scope>
    <source>
        <strain evidence="2 3">KCTC 23349</strain>
    </source>
</reference>
<dbReference type="Pfam" id="PF13302">
    <property type="entry name" value="Acetyltransf_3"/>
    <property type="match status" value="1"/>
</dbReference>
<feature type="domain" description="N-acetyltransferase" evidence="1">
    <location>
        <begin position="31"/>
        <end position="167"/>
    </location>
</feature>
<gene>
    <name evidence="2" type="ORF">ACMU_16500</name>
</gene>
<evidence type="ECO:0000313" key="3">
    <source>
        <dbReference type="Proteomes" id="UP000026249"/>
    </source>
</evidence>
<dbReference type="RefSeq" id="WP_035260904.1">
    <property type="nucleotide sequence ID" value="NZ_JFKE01000006.1"/>
</dbReference>